<dbReference type="PANTHER" id="PTHR11839">
    <property type="entry name" value="UDP/ADP-SUGAR PYROPHOSPHATASE"/>
    <property type="match status" value="1"/>
</dbReference>
<evidence type="ECO:0000256" key="1">
    <source>
        <dbReference type="ARBA" id="ARBA00022801"/>
    </source>
</evidence>
<organism evidence="4 5">
    <name type="scientific">Calocera cornea HHB12733</name>
    <dbReference type="NCBI Taxonomy" id="1353952"/>
    <lineage>
        <taxon>Eukaryota</taxon>
        <taxon>Fungi</taxon>
        <taxon>Dikarya</taxon>
        <taxon>Basidiomycota</taxon>
        <taxon>Agaricomycotina</taxon>
        <taxon>Dacrymycetes</taxon>
        <taxon>Dacrymycetales</taxon>
        <taxon>Dacrymycetaceae</taxon>
        <taxon>Calocera</taxon>
    </lineage>
</organism>
<dbReference type="FunFam" id="3.90.79.10:FF:000016">
    <property type="entry name" value="ADP-sugar pyrophosphatase isoform X1"/>
    <property type="match status" value="1"/>
</dbReference>
<evidence type="ECO:0000256" key="2">
    <source>
        <dbReference type="RuleBase" id="RU003476"/>
    </source>
</evidence>
<evidence type="ECO:0000259" key="3">
    <source>
        <dbReference type="PROSITE" id="PS51462"/>
    </source>
</evidence>
<accession>A0A165J683</accession>
<gene>
    <name evidence="4" type="ORF">CALCODRAFT_427851</name>
</gene>
<dbReference type="InterPro" id="IPR000086">
    <property type="entry name" value="NUDIX_hydrolase_dom"/>
</dbReference>
<dbReference type="Proteomes" id="UP000076842">
    <property type="component" value="Unassembled WGS sequence"/>
</dbReference>
<dbReference type="InParanoid" id="A0A165J683"/>
<protein>
    <recommendedName>
        <fullName evidence="3">Nudix hydrolase domain-containing protein</fullName>
    </recommendedName>
</protein>
<dbReference type="PROSITE" id="PS51462">
    <property type="entry name" value="NUDIX"/>
    <property type="match status" value="1"/>
</dbReference>
<sequence>MKQTPQILSVEDLNTSDAKWVGLKRIHYQDEDGKARTWEAAARKTRGSGGVDAVAILTLLQAEGQKTCTIIIEQYRPPLGKVCIEFPAGLIDGDETAEAAAIRELREETGYEAKEVVDSSPVMWCDPGMTTANMKVVTLRVPVEDTKTMPKQHLDPGEHIVRRIVEVDALYDVLRDYEEKGFTVDARLANFAMGFALTKTLKL</sequence>
<dbReference type="GO" id="GO:0047631">
    <property type="term" value="F:ADP-ribose diphosphatase activity"/>
    <property type="evidence" value="ECO:0007669"/>
    <property type="project" value="TreeGrafter"/>
</dbReference>
<dbReference type="GO" id="GO:0019693">
    <property type="term" value="P:ribose phosphate metabolic process"/>
    <property type="evidence" value="ECO:0007669"/>
    <property type="project" value="TreeGrafter"/>
</dbReference>
<dbReference type="InterPro" id="IPR020476">
    <property type="entry name" value="Nudix_hydrolase"/>
</dbReference>
<dbReference type="PROSITE" id="PS00893">
    <property type="entry name" value="NUDIX_BOX"/>
    <property type="match status" value="1"/>
</dbReference>
<dbReference type="STRING" id="1353952.A0A165J683"/>
<evidence type="ECO:0000313" key="4">
    <source>
        <dbReference type="EMBL" id="KZT61427.1"/>
    </source>
</evidence>
<comment type="similarity">
    <text evidence="2">Belongs to the Nudix hydrolase family.</text>
</comment>
<name>A0A165J683_9BASI</name>
<keyword evidence="1 2" id="KW-0378">Hydrolase</keyword>
<dbReference type="Pfam" id="PF00293">
    <property type="entry name" value="NUDIX"/>
    <property type="match status" value="1"/>
</dbReference>
<dbReference type="OrthoDB" id="10249920at2759"/>
<dbReference type="EMBL" id="KV423923">
    <property type="protein sequence ID" value="KZT61427.1"/>
    <property type="molecule type" value="Genomic_DNA"/>
</dbReference>
<dbReference type="GO" id="GO:0005634">
    <property type="term" value="C:nucleus"/>
    <property type="evidence" value="ECO:0007669"/>
    <property type="project" value="TreeGrafter"/>
</dbReference>
<dbReference type="InterPro" id="IPR015797">
    <property type="entry name" value="NUDIX_hydrolase-like_dom_sf"/>
</dbReference>
<dbReference type="FunCoup" id="A0A165J683">
    <property type="interactions" value="455"/>
</dbReference>
<evidence type="ECO:0000313" key="5">
    <source>
        <dbReference type="Proteomes" id="UP000076842"/>
    </source>
</evidence>
<proteinExistence type="inferred from homology"/>
<dbReference type="CDD" id="cd18888">
    <property type="entry name" value="NUDIX_ADPRase_Nudt5"/>
    <property type="match status" value="1"/>
</dbReference>
<dbReference type="Gene3D" id="3.90.79.10">
    <property type="entry name" value="Nucleoside Triphosphate Pyrophosphohydrolase"/>
    <property type="match status" value="1"/>
</dbReference>
<dbReference type="PANTHER" id="PTHR11839:SF1">
    <property type="entry name" value="ADP-SUGAR PYROPHOSPHATASE"/>
    <property type="match status" value="1"/>
</dbReference>
<feature type="domain" description="Nudix hydrolase" evidence="3">
    <location>
        <begin position="49"/>
        <end position="188"/>
    </location>
</feature>
<reference evidence="4 5" key="1">
    <citation type="journal article" date="2016" name="Mol. Biol. Evol.">
        <title>Comparative Genomics of Early-Diverging Mushroom-Forming Fungi Provides Insights into the Origins of Lignocellulose Decay Capabilities.</title>
        <authorList>
            <person name="Nagy L.G."/>
            <person name="Riley R."/>
            <person name="Tritt A."/>
            <person name="Adam C."/>
            <person name="Daum C."/>
            <person name="Floudas D."/>
            <person name="Sun H."/>
            <person name="Yadav J.S."/>
            <person name="Pangilinan J."/>
            <person name="Larsson K.H."/>
            <person name="Matsuura K."/>
            <person name="Barry K."/>
            <person name="Labutti K."/>
            <person name="Kuo R."/>
            <person name="Ohm R.A."/>
            <person name="Bhattacharya S.S."/>
            <person name="Shirouzu T."/>
            <person name="Yoshinaga Y."/>
            <person name="Martin F.M."/>
            <person name="Grigoriev I.V."/>
            <person name="Hibbett D.S."/>
        </authorList>
    </citation>
    <scope>NUCLEOTIDE SEQUENCE [LARGE SCALE GENOMIC DNA]</scope>
    <source>
        <strain evidence="4 5">HHB12733</strain>
    </source>
</reference>
<dbReference type="PRINTS" id="PR00502">
    <property type="entry name" value="NUDIXFAMILY"/>
</dbReference>
<dbReference type="SUPFAM" id="SSF55811">
    <property type="entry name" value="Nudix"/>
    <property type="match status" value="1"/>
</dbReference>
<dbReference type="GO" id="GO:0006753">
    <property type="term" value="P:nucleoside phosphate metabolic process"/>
    <property type="evidence" value="ECO:0007669"/>
    <property type="project" value="TreeGrafter"/>
</dbReference>
<dbReference type="AlphaFoldDB" id="A0A165J683"/>
<keyword evidence="5" id="KW-1185">Reference proteome</keyword>
<dbReference type="InterPro" id="IPR020084">
    <property type="entry name" value="NUDIX_hydrolase_CS"/>
</dbReference>